<dbReference type="Proteomes" id="UP000305792">
    <property type="component" value="Unassembled WGS sequence"/>
</dbReference>
<dbReference type="AlphaFoldDB" id="A0A4S8PGK1"/>
<evidence type="ECO:0000313" key="2">
    <source>
        <dbReference type="Proteomes" id="UP000305792"/>
    </source>
</evidence>
<dbReference type="EMBL" id="STGX01000005">
    <property type="protein sequence ID" value="THV29653.1"/>
    <property type="molecule type" value="Genomic_DNA"/>
</dbReference>
<protein>
    <submittedName>
        <fullName evidence="1">Uncharacterized protein</fullName>
    </submittedName>
</protein>
<evidence type="ECO:0000313" key="1">
    <source>
        <dbReference type="EMBL" id="THV29653.1"/>
    </source>
</evidence>
<sequence>MHSLSGRTEAPKVRDVEPMLGIVPERMNYAADWRLGLITLELFLDRARGDGYLVLLDGRRAEEHIGTVFLADGKLRGIVWRGSAADRGAVWRADQQTQAARIVTEAFTDPGHN</sequence>
<organism evidence="1 2">
    <name type="scientific">Glycomyces paridis</name>
    <dbReference type="NCBI Taxonomy" id="2126555"/>
    <lineage>
        <taxon>Bacteria</taxon>
        <taxon>Bacillati</taxon>
        <taxon>Actinomycetota</taxon>
        <taxon>Actinomycetes</taxon>
        <taxon>Glycomycetales</taxon>
        <taxon>Glycomycetaceae</taxon>
        <taxon>Glycomyces</taxon>
    </lineage>
</organism>
<keyword evidence="2" id="KW-1185">Reference proteome</keyword>
<accession>A0A4S8PGK1</accession>
<dbReference type="RefSeq" id="WP_136529396.1">
    <property type="nucleotide sequence ID" value="NZ_STGX01000005.1"/>
</dbReference>
<proteinExistence type="predicted"/>
<gene>
    <name evidence="1" type="ORF">E9998_09220</name>
</gene>
<comment type="caution">
    <text evidence="1">The sequence shown here is derived from an EMBL/GenBank/DDBJ whole genome shotgun (WGS) entry which is preliminary data.</text>
</comment>
<reference evidence="1 2" key="1">
    <citation type="journal article" date="2018" name="Int. J. Syst. Evol. Microbiol.">
        <title>Glycomyces paridis sp. nov., isolated from the medicinal plant Paris polyphylla.</title>
        <authorList>
            <person name="Fang X.M."/>
            <person name="Bai J.L."/>
            <person name="Su J."/>
            <person name="Zhao L.L."/>
            <person name="Liu H.Y."/>
            <person name="Ma B.P."/>
            <person name="Zhang Y.Q."/>
            <person name="Yu L.Y."/>
        </authorList>
    </citation>
    <scope>NUCLEOTIDE SEQUENCE [LARGE SCALE GENOMIC DNA]</scope>
    <source>
        <strain evidence="1 2">CPCC 204357</strain>
    </source>
</reference>
<name>A0A4S8PGK1_9ACTN</name>